<dbReference type="Pfam" id="PF00004">
    <property type="entry name" value="AAA"/>
    <property type="match status" value="1"/>
</dbReference>
<proteinExistence type="predicted"/>
<dbReference type="InterPro" id="IPR003959">
    <property type="entry name" value="ATPase_AAA_core"/>
</dbReference>
<dbReference type="EMBL" id="QPMT01000033">
    <property type="protein sequence ID" value="KAF4854483.1"/>
    <property type="molecule type" value="Genomic_DNA"/>
</dbReference>
<dbReference type="GO" id="GO:0016887">
    <property type="term" value="F:ATP hydrolysis activity"/>
    <property type="evidence" value="ECO:0007669"/>
    <property type="project" value="InterPro"/>
</dbReference>
<feature type="region of interest" description="Disordered" evidence="1">
    <location>
        <begin position="79"/>
        <end position="107"/>
    </location>
</feature>
<feature type="compositionally biased region" description="Polar residues" evidence="1">
    <location>
        <begin position="245"/>
        <end position="256"/>
    </location>
</feature>
<dbReference type="PANTHER" id="PTHR46411">
    <property type="entry name" value="FAMILY ATPASE, PUTATIVE-RELATED"/>
    <property type="match status" value="1"/>
</dbReference>
<dbReference type="SMART" id="SM00382">
    <property type="entry name" value="AAA"/>
    <property type="match status" value="1"/>
</dbReference>
<organism evidence="3 4">
    <name type="scientific">Colletotrichum siamense</name>
    <name type="common">Anthracnose fungus</name>
    <dbReference type="NCBI Taxonomy" id="690259"/>
    <lineage>
        <taxon>Eukaryota</taxon>
        <taxon>Fungi</taxon>
        <taxon>Dikarya</taxon>
        <taxon>Ascomycota</taxon>
        <taxon>Pezizomycotina</taxon>
        <taxon>Sordariomycetes</taxon>
        <taxon>Hypocreomycetidae</taxon>
        <taxon>Glomerellales</taxon>
        <taxon>Glomerellaceae</taxon>
        <taxon>Colletotrichum</taxon>
        <taxon>Colletotrichum gloeosporioides species complex</taxon>
    </lineage>
</organism>
<dbReference type="SUPFAM" id="SSF52540">
    <property type="entry name" value="P-loop containing nucleoside triphosphate hydrolases"/>
    <property type="match status" value="1"/>
</dbReference>
<feature type="region of interest" description="Disordered" evidence="1">
    <location>
        <begin position="328"/>
        <end position="399"/>
    </location>
</feature>
<feature type="compositionally biased region" description="Acidic residues" evidence="1">
    <location>
        <begin position="375"/>
        <end position="386"/>
    </location>
</feature>
<reference evidence="3" key="1">
    <citation type="submission" date="2019-06" db="EMBL/GenBank/DDBJ databases">
        <authorList>
            <person name="Gan P."/>
            <person name="Shirasu K."/>
        </authorList>
    </citation>
    <scope>NUCLEOTIDE SEQUENCE [LARGE SCALE GENOMIC DNA]</scope>
    <source>
        <strain evidence="3">CAD2</strain>
    </source>
</reference>
<dbReference type="Proteomes" id="UP000711996">
    <property type="component" value="Unassembled WGS sequence"/>
</dbReference>
<evidence type="ECO:0000259" key="2">
    <source>
        <dbReference type="SMART" id="SM00382"/>
    </source>
</evidence>
<feature type="region of interest" description="Disordered" evidence="1">
    <location>
        <begin position="235"/>
        <end position="263"/>
    </location>
</feature>
<keyword evidence="4" id="KW-1185">Reference proteome</keyword>
<feature type="compositionally biased region" description="Basic and acidic residues" evidence="1">
    <location>
        <begin position="338"/>
        <end position="354"/>
    </location>
</feature>
<evidence type="ECO:0000256" key="1">
    <source>
        <dbReference type="SAM" id="MobiDB-lite"/>
    </source>
</evidence>
<dbReference type="CDD" id="cd19481">
    <property type="entry name" value="RecA-like_protease"/>
    <property type="match status" value="1"/>
</dbReference>
<dbReference type="AlphaFoldDB" id="A0A9P5K1D7"/>
<feature type="compositionally biased region" description="Low complexity" evidence="1">
    <location>
        <begin position="19"/>
        <end position="31"/>
    </location>
</feature>
<dbReference type="PANTHER" id="PTHR46411:SF2">
    <property type="entry name" value="AAA+ ATPASE DOMAIN-CONTAINING PROTEIN"/>
    <property type="match status" value="1"/>
</dbReference>
<dbReference type="Gene3D" id="3.40.50.300">
    <property type="entry name" value="P-loop containing nucleotide triphosphate hydrolases"/>
    <property type="match status" value="1"/>
</dbReference>
<dbReference type="InterPro" id="IPR054289">
    <property type="entry name" value="DUF7025"/>
</dbReference>
<feature type="compositionally biased region" description="Acidic residues" evidence="1">
    <location>
        <begin position="90"/>
        <end position="100"/>
    </location>
</feature>
<feature type="compositionally biased region" description="Polar residues" evidence="1">
    <location>
        <begin position="32"/>
        <end position="55"/>
    </location>
</feature>
<dbReference type="InterPro" id="IPR056599">
    <property type="entry name" value="AAA_lid_fung"/>
</dbReference>
<accession>A0A9P5K1D7</accession>
<gene>
    <name evidence="3" type="ORF">CGCSCA2_v009498</name>
</gene>
<name>A0A9P5K1D7_COLSI</name>
<dbReference type="InterPro" id="IPR027417">
    <property type="entry name" value="P-loop_NTPase"/>
</dbReference>
<sequence length="1210" mass="135017">MASWSEDGPNLEPQIAPLPSDSTAPSTADSSFVSENQVLMDSESKNTIPSASPQKAGNMVIPIEFGAENDATHMPEVSEDLPQHENSMPGDDDSDNEEINDSASVTESANLRMRRRLRFAGKNWRRRDIFLPPPPAGRRGPLHYDQLNVKNLHDHLNMMKWVSQLFEEAPSSAPSDYSEDLGRVACVAELKGLNFREWDAVPLVPPGAIPYTYSEDKQFAVCYLAEDSPLTEASSQHLSHRGIQAPSSATTTQSPRPQGVESLPPSIRVHSLAVRRFLAMITDGKLRADVRNVYMIIYRPYKLLVHFEDAIREHLALLADLCTKSQQVTENTGPSDENDQKGGLDNDPVIKDDVEAQGNLGNDSNQDNGVKNTDNDADGLDNEQEEPSPPNPEKSSLNEPLLFTKGNWEQHSPGELQEAYDDFSVFVSFVDKFISPLRKALKEADDMSVNFNELWHLYSPGSIVYVKDPSVPQKLWRVIQGSGGAWLPFQPEASTSYVDTFRLGGMTRGTRLTPLTLDCYYVDFDGTRFVRVVRKFHIDVFKDLASIKSLSILPLRVAEREGLVDTGSIHLRASDFLFYTQFRYCYYRGRSLTQEPEGAVLKRPAERTTESVSVLSESIESPVVVDFKRCFESIPGWKPCRTPRELTVPFKEERVPNIGTDDDRLWDLRMAEKVLNYTDQSQALEWNSRTPPKEDELLLLPGRVFAYVLRTRKWACLSLGQGDPNLEMNCLEKMKPELTAWENLQIDHNHREIIQSMMATHFRKKKSERRQFDLIQDKGKGLIVLLHGVPGVGKTSTAETVAQYYNKPLLPITCGDLGMTPTEVETNLQNSFQLAQVWDCVLLLDEADVFLAERSQDNIERNALVSVFLRVMEYYEGILFLTTNKVGSFDEAFKSRMSLALYYPPLTLDQTEKIWDVQIRRTEQLSVDSAPDDPKQHVKFNSLEIMSLAKELWMMQQSRADWKPVWNGRQIRNAFQTAVALAEWHQLHKESADPINVKREHFEKVAFVSNEFNAYLYTVKHGRTDENLSLRNQHRADQFDRSSQIPWGGLGFAPQQQYPQFQQQQQGLGGWGNLQNSNVMGGGGQGGMTMGVQGLGNNNFQAQTGFGNPLQSGFGAMGNQVTAGAGMASGGLNNTGVGNSGMNNYTIGGQGVNNPAMGSQGMGAQGMSNQAMGTQGVGNQSVGSGMQTGSINPQGMSGQNIPRQMMGQQQ</sequence>
<protein>
    <recommendedName>
        <fullName evidence="2">AAA+ ATPase domain-containing protein</fullName>
    </recommendedName>
</protein>
<evidence type="ECO:0000313" key="3">
    <source>
        <dbReference type="EMBL" id="KAF4854483.1"/>
    </source>
</evidence>
<dbReference type="Pfam" id="PF23232">
    <property type="entry name" value="AAA_lid_13"/>
    <property type="match status" value="1"/>
</dbReference>
<dbReference type="InterPro" id="IPR003593">
    <property type="entry name" value="AAA+_ATPase"/>
</dbReference>
<feature type="region of interest" description="Disordered" evidence="1">
    <location>
        <begin position="1"/>
        <end position="57"/>
    </location>
</feature>
<feature type="compositionally biased region" description="Polar residues" evidence="1">
    <location>
        <begin position="359"/>
        <end position="372"/>
    </location>
</feature>
<comment type="caution">
    <text evidence="3">The sequence shown here is derived from an EMBL/GenBank/DDBJ whole genome shotgun (WGS) entry which is preliminary data.</text>
</comment>
<dbReference type="OrthoDB" id="10042665at2759"/>
<evidence type="ECO:0000313" key="4">
    <source>
        <dbReference type="Proteomes" id="UP000711996"/>
    </source>
</evidence>
<feature type="domain" description="AAA+ ATPase" evidence="2">
    <location>
        <begin position="780"/>
        <end position="907"/>
    </location>
</feature>
<dbReference type="Pfam" id="PF22942">
    <property type="entry name" value="DUF7025"/>
    <property type="match status" value="1"/>
</dbReference>
<dbReference type="GO" id="GO:0005524">
    <property type="term" value="F:ATP binding"/>
    <property type="evidence" value="ECO:0007669"/>
    <property type="project" value="InterPro"/>
</dbReference>